<evidence type="ECO:0000256" key="1">
    <source>
        <dbReference type="SAM" id="Phobius"/>
    </source>
</evidence>
<proteinExistence type="predicted"/>
<name>A0ABU1TBU5_9SPHI</name>
<evidence type="ECO:0000313" key="2">
    <source>
        <dbReference type="EMBL" id="MDR6942818.1"/>
    </source>
</evidence>
<accession>A0ABU1TBU5</accession>
<feature type="transmembrane region" description="Helical" evidence="1">
    <location>
        <begin position="414"/>
        <end position="434"/>
    </location>
</feature>
<reference evidence="2 3" key="1">
    <citation type="submission" date="2023-07" db="EMBL/GenBank/DDBJ databases">
        <title>Sorghum-associated microbial communities from plants grown in Nebraska, USA.</title>
        <authorList>
            <person name="Schachtman D."/>
        </authorList>
    </citation>
    <scope>NUCLEOTIDE SEQUENCE [LARGE SCALE GENOMIC DNA]</scope>
    <source>
        <strain evidence="2 3">3262</strain>
    </source>
</reference>
<organism evidence="2 3">
    <name type="scientific">Mucilaginibacter pocheonensis</name>
    <dbReference type="NCBI Taxonomy" id="398050"/>
    <lineage>
        <taxon>Bacteria</taxon>
        <taxon>Pseudomonadati</taxon>
        <taxon>Bacteroidota</taxon>
        <taxon>Sphingobacteriia</taxon>
        <taxon>Sphingobacteriales</taxon>
        <taxon>Sphingobacteriaceae</taxon>
        <taxon>Mucilaginibacter</taxon>
    </lineage>
</organism>
<keyword evidence="1" id="KW-0812">Transmembrane</keyword>
<keyword evidence="3" id="KW-1185">Reference proteome</keyword>
<feature type="transmembrane region" description="Helical" evidence="1">
    <location>
        <begin position="446"/>
        <end position="463"/>
    </location>
</feature>
<feature type="transmembrane region" description="Helical" evidence="1">
    <location>
        <begin position="512"/>
        <end position="530"/>
    </location>
</feature>
<feature type="transmembrane region" description="Helical" evidence="1">
    <location>
        <begin position="12"/>
        <end position="30"/>
    </location>
</feature>
<feature type="transmembrane region" description="Helical" evidence="1">
    <location>
        <begin position="223"/>
        <end position="245"/>
    </location>
</feature>
<evidence type="ECO:0000313" key="3">
    <source>
        <dbReference type="Proteomes" id="UP001247620"/>
    </source>
</evidence>
<keyword evidence="1" id="KW-1133">Transmembrane helix</keyword>
<feature type="transmembrane region" description="Helical" evidence="1">
    <location>
        <begin position="191"/>
        <end position="211"/>
    </location>
</feature>
<comment type="caution">
    <text evidence="2">The sequence shown here is derived from an EMBL/GenBank/DDBJ whole genome shotgun (WGS) entry which is preliminary data.</text>
</comment>
<dbReference type="EMBL" id="JAVDUU010000002">
    <property type="protein sequence ID" value="MDR6942818.1"/>
    <property type="molecule type" value="Genomic_DNA"/>
</dbReference>
<sequence>MNNWFKRNGTHLAVIAIFLGICFFFLTPAFQGKTLGQSDVLGAQSTQKEVMDYRAKDTTILWTNQIFGGMPTFQIWAPYPDNITTHVVTIIKSTFPNPVDTVLILLLGTYFLFIVLKLNPWLAAAGAVAFTFSSYNIILLVAGHSNQAFAIAFFAPILASIILTLRGKYILGGALTALFLAMEIRANHVQMTYYLLLSLIILMAIELYHALKTKNIQPYLKSLAYIGGATLIALAVNASSLWSTYDYGTETIRGKSNLTQTAKEPSNGLEKDYAYQWSQGVAECFTFLIPNAYGGGSGTERLDQDSETAKVLIAKGIPQDQAVNYAQQITSSIPGMTTYWGNKPGTAGPYYFGAVVCFLFLFGLLIVKNRIKWWLLATVVLTMLLSFGRNMPFLSDIFFNYFPLYNKFRAVESILAVASICFPILAFLAVQEIVDAKDRTVILKKLLLSLYIVGGLTLLFVVLPDLILSFKAEDQATGISTLTQAFQNNAALANDVAAAIVKDRISLARTDAIRSLIFILLTFGIVWAFIKQKINVIAFSIALFALTLVDMWQIDRRYLKNENFQDKLEAAQAVKPREVDQFIMKDTDPNFRVFDATADFRSDTFNPFFHKSITGYSAARLKRYEELFLSQFTKSINHDVLDMLNTKYIISQDPKSQNLSMQVNETACGHAWFVKSIKYAENADQEMQAISSFDPKDEAIVDKQYKSVIDEKQLGAAPNGKIDLVSYSPDHLVYQSGSTASQIAVFSEIYYNKGWKMLIDGVEKPYFRADYVLRAAQIPVGNHKIEFIFHPTSYYTGEKISLAGSILLVLALGGAVYSENKKKPAVKPAAKKV</sequence>
<feature type="transmembrane region" description="Helical" evidence="1">
    <location>
        <begin position="99"/>
        <end position="116"/>
    </location>
</feature>
<protein>
    <recommendedName>
        <fullName evidence="4">Membrane protein YfhO</fullName>
    </recommendedName>
</protein>
<feature type="transmembrane region" description="Helical" evidence="1">
    <location>
        <begin position="350"/>
        <end position="367"/>
    </location>
</feature>
<feature type="transmembrane region" description="Helical" evidence="1">
    <location>
        <begin position="537"/>
        <end position="554"/>
    </location>
</feature>
<keyword evidence="1" id="KW-0472">Membrane</keyword>
<gene>
    <name evidence="2" type="ORF">J2W55_002660</name>
</gene>
<dbReference type="RefSeq" id="WP_310096378.1">
    <property type="nucleotide sequence ID" value="NZ_JAVDUU010000002.1"/>
</dbReference>
<dbReference type="Proteomes" id="UP001247620">
    <property type="component" value="Unassembled WGS sequence"/>
</dbReference>
<evidence type="ECO:0008006" key="4">
    <source>
        <dbReference type="Google" id="ProtNLM"/>
    </source>
</evidence>
<dbReference type="PANTHER" id="PTHR38454:SF1">
    <property type="entry name" value="INTEGRAL MEMBRANE PROTEIN"/>
    <property type="match status" value="1"/>
</dbReference>
<feature type="transmembrane region" description="Helical" evidence="1">
    <location>
        <begin position="149"/>
        <end position="171"/>
    </location>
</feature>
<dbReference type="InterPro" id="IPR018580">
    <property type="entry name" value="Uncharacterised_YfhO"/>
</dbReference>
<dbReference type="PANTHER" id="PTHR38454">
    <property type="entry name" value="INTEGRAL MEMBRANE PROTEIN-RELATED"/>
    <property type="match status" value="1"/>
</dbReference>
<feature type="transmembrane region" description="Helical" evidence="1">
    <location>
        <begin position="374"/>
        <end position="394"/>
    </location>
</feature>
<feature type="transmembrane region" description="Helical" evidence="1">
    <location>
        <begin position="122"/>
        <end position="142"/>
    </location>
</feature>